<sequence length="195" mass="22153">MKLIDENHKNQHWQHTLAQGAKGLVLGLGVSAVFVSAFKRRYPVQYGSYTQTIKACMWTLPTLGLGAFWADEGSVKFSEMMHRSDYLTQTKREERERLAQLSVGDRLFLKASENRYKLIVGAWAASLAGAWSMVSRDRVMTTAQKAVQARMYAQAFTVLLLLSTIAMSVRERDLALPAPKPDWKRIIEDREGQRM</sequence>
<dbReference type="InterPro" id="IPR007667">
    <property type="entry name" value="Hypoxia_induced_domain"/>
</dbReference>
<dbReference type="Pfam" id="PF04588">
    <property type="entry name" value="HIG_1_N"/>
    <property type="match status" value="1"/>
</dbReference>
<dbReference type="PANTHER" id="PTHR28018">
    <property type="entry name" value="RESPIRATORY SUPERCOMPLEX FACTOR 2, MITOCHONDRIAL"/>
    <property type="match status" value="1"/>
</dbReference>
<dbReference type="PROSITE" id="PS51503">
    <property type="entry name" value="HIG1"/>
    <property type="match status" value="1"/>
</dbReference>
<dbReference type="KEGG" id="clus:A9F13_03g01661"/>
<evidence type="ECO:0000313" key="7">
    <source>
        <dbReference type="EMBL" id="OVF10032.1"/>
    </source>
</evidence>
<dbReference type="GO" id="GO:0005739">
    <property type="term" value="C:mitochondrion"/>
    <property type="evidence" value="ECO:0007669"/>
    <property type="project" value="UniProtKB-SubCell"/>
</dbReference>
<evidence type="ECO:0000256" key="4">
    <source>
        <dbReference type="ARBA" id="ARBA00023136"/>
    </source>
</evidence>
<dbReference type="InterPro" id="IPR040153">
    <property type="entry name" value="Rcf2"/>
</dbReference>
<protein>
    <submittedName>
        <fullName evidence="7">Respiratory supercomplex factor</fullName>
    </submittedName>
</protein>
<dbReference type="GO" id="GO:0033617">
    <property type="term" value="P:mitochondrial respiratory chain complex IV assembly"/>
    <property type="evidence" value="ECO:0007669"/>
    <property type="project" value="TreeGrafter"/>
</dbReference>
<dbReference type="EMBL" id="LYUB02000003">
    <property type="protein sequence ID" value="OVF10032.1"/>
    <property type="molecule type" value="Genomic_DNA"/>
</dbReference>
<comment type="subcellular location">
    <subcellularLocation>
        <location evidence="1">Mitochondrion</location>
    </subcellularLocation>
</comment>
<name>A0AA91Q3D3_CLALS</name>
<dbReference type="AlphaFoldDB" id="A0AA91Q3D3"/>
<evidence type="ECO:0000313" key="8">
    <source>
        <dbReference type="Proteomes" id="UP000195602"/>
    </source>
</evidence>
<evidence type="ECO:0000256" key="2">
    <source>
        <dbReference type="ARBA" id="ARBA00022692"/>
    </source>
</evidence>
<organism evidence="7 8">
    <name type="scientific">Clavispora lusitaniae</name>
    <name type="common">Candida lusitaniae</name>
    <dbReference type="NCBI Taxonomy" id="36911"/>
    <lineage>
        <taxon>Eukaryota</taxon>
        <taxon>Fungi</taxon>
        <taxon>Dikarya</taxon>
        <taxon>Ascomycota</taxon>
        <taxon>Saccharomycotina</taxon>
        <taxon>Pichiomycetes</taxon>
        <taxon>Metschnikowiaceae</taxon>
        <taxon>Clavispora</taxon>
    </lineage>
</organism>
<feature type="transmembrane region" description="Helical" evidence="5">
    <location>
        <begin position="116"/>
        <end position="134"/>
    </location>
</feature>
<dbReference type="Proteomes" id="UP000195602">
    <property type="component" value="Unassembled WGS sequence"/>
</dbReference>
<evidence type="ECO:0000256" key="5">
    <source>
        <dbReference type="SAM" id="Phobius"/>
    </source>
</evidence>
<evidence type="ECO:0000259" key="6">
    <source>
        <dbReference type="PROSITE" id="PS51503"/>
    </source>
</evidence>
<proteinExistence type="predicted"/>
<evidence type="ECO:0000256" key="1">
    <source>
        <dbReference type="ARBA" id="ARBA00004173"/>
    </source>
</evidence>
<accession>A0AA91Q3D3</accession>
<keyword evidence="4 5" id="KW-0472">Membrane</keyword>
<comment type="caution">
    <text evidence="7">The sequence shown here is derived from an EMBL/GenBank/DDBJ whole genome shotgun (WGS) entry which is preliminary data.</text>
</comment>
<dbReference type="OMA" id="GDSRWQT"/>
<dbReference type="PANTHER" id="PTHR28018:SF3">
    <property type="entry name" value="RESPIRATORY SUPERCOMPLEX FACTOR 2, MITOCHONDRIAL"/>
    <property type="match status" value="1"/>
</dbReference>
<evidence type="ECO:0000256" key="3">
    <source>
        <dbReference type="ARBA" id="ARBA00022989"/>
    </source>
</evidence>
<reference evidence="7 8" key="1">
    <citation type="submission" date="2017-04" db="EMBL/GenBank/DDBJ databases">
        <title>Draft genome of the yeast Clavispora lusitaniae type strain CBS 6936.</title>
        <authorList>
            <person name="Durrens P."/>
            <person name="Klopp C."/>
            <person name="Biteau N."/>
            <person name="Fitton-Ouhabi V."/>
            <person name="Dementhon K."/>
            <person name="Accoceberry I."/>
            <person name="Sherman D.J."/>
            <person name="Noel T."/>
        </authorList>
    </citation>
    <scope>NUCLEOTIDE SEQUENCE [LARGE SCALE GENOMIC DNA]</scope>
    <source>
        <strain evidence="7 8">CBS 6936</strain>
    </source>
</reference>
<keyword evidence="2 5" id="KW-0812">Transmembrane</keyword>
<feature type="transmembrane region" description="Helical" evidence="5">
    <location>
        <begin position="149"/>
        <end position="169"/>
    </location>
</feature>
<feature type="transmembrane region" description="Helical" evidence="5">
    <location>
        <begin position="20"/>
        <end position="38"/>
    </location>
</feature>
<gene>
    <name evidence="7" type="ORF">A9F13_03g01661</name>
</gene>
<keyword evidence="3 5" id="KW-1133">Transmembrane helix</keyword>
<feature type="domain" description="HIG1" evidence="6">
    <location>
        <begin position="88"/>
        <end position="179"/>
    </location>
</feature>